<evidence type="ECO:0000313" key="4">
    <source>
        <dbReference type="Proteomes" id="UP000241769"/>
    </source>
</evidence>
<dbReference type="Pfam" id="PF08246">
    <property type="entry name" value="Inhibitor_I29"/>
    <property type="match status" value="1"/>
</dbReference>
<keyword evidence="1" id="KW-0472">Membrane</keyword>
<organism evidence="3 4">
    <name type="scientific">Planoprotostelium fungivorum</name>
    <dbReference type="NCBI Taxonomy" id="1890364"/>
    <lineage>
        <taxon>Eukaryota</taxon>
        <taxon>Amoebozoa</taxon>
        <taxon>Evosea</taxon>
        <taxon>Variosea</taxon>
        <taxon>Cavosteliida</taxon>
        <taxon>Cavosteliaceae</taxon>
        <taxon>Planoprotostelium</taxon>
    </lineage>
</organism>
<feature type="domain" description="Cathepsin propeptide inhibitor" evidence="2">
    <location>
        <begin position="83"/>
        <end position="139"/>
    </location>
</feature>
<comment type="caution">
    <text evidence="3">The sequence shown here is derived from an EMBL/GenBank/DDBJ whole genome shotgun (WGS) entry which is preliminary data.</text>
</comment>
<name>A0A2P6MZ63_9EUKA</name>
<feature type="transmembrane region" description="Helical" evidence="1">
    <location>
        <begin position="39"/>
        <end position="57"/>
    </location>
</feature>
<reference evidence="3 4" key="1">
    <citation type="journal article" date="2018" name="Genome Biol. Evol.">
        <title>Multiple Roots of Fruiting Body Formation in Amoebozoa.</title>
        <authorList>
            <person name="Hillmann F."/>
            <person name="Forbes G."/>
            <person name="Novohradska S."/>
            <person name="Ferling I."/>
            <person name="Riege K."/>
            <person name="Groth M."/>
            <person name="Westermann M."/>
            <person name="Marz M."/>
            <person name="Spaller T."/>
            <person name="Winckler T."/>
            <person name="Schaap P."/>
            <person name="Glockner G."/>
        </authorList>
    </citation>
    <scope>NUCLEOTIDE SEQUENCE [LARGE SCALE GENOMIC DNA]</scope>
    <source>
        <strain evidence="3 4">Jena</strain>
    </source>
</reference>
<dbReference type="SUPFAM" id="SSF54001">
    <property type="entry name" value="Cysteine proteinases"/>
    <property type="match status" value="1"/>
</dbReference>
<dbReference type="InterPro" id="IPR013201">
    <property type="entry name" value="Prot_inhib_I29"/>
</dbReference>
<dbReference type="OrthoDB" id="10259130at2759"/>
<feature type="non-terminal residue" evidence="3">
    <location>
        <position position="170"/>
    </location>
</feature>
<protein>
    <recommendedName>
        <fullName evidence="2">Cathepsin propeptide inhibitor domain-containing protein</fullName>
    </recommendedName>
</protein>
<keyword evidence="1" id="KW-1133">Transmembrane helix</keyword>
<gene>
    <name evidence="3" type="ORF">PROFUN_14708</name>
</gene>
<proteinExistence type="predicted"/>
<dbReference type="SMART" id="SM00848">
    <property type="entry name" value="Inhibitor_I29"/>
    <property type="match status" value="1"/>
</dbReference>
<dbReference type="InParanoid" id="A0A2P6MZ63"/>
<accession>A0A2P6MZ63</accession>
<evidence type="ECO:0000259" key="2">
    <source>
        <dbReference type="SMART" id="SM00848"/>
    </source>
</evidence>
<evidence type="ECO:0000256" key="1">
    <source>
        <dbReference type="SAM" id="Phobius"/>
    </source>
</evidence>
<dbReference type="Proteomes" id="UP000241769">
    <property type="component" value="Unassembled WGS sequence"/>
</dbReference>
<sequence>MSAEEEEQAYVCLSSLVTGVSGHIRASTLTTAGETMSKLLFFAVVAVLAFAALSVTADDEPWWRKPIDAVNDLHPSNATKSEFLRWVKTHAKKYHLSELETRFNLWKKKVHRVWEINNNSTKTWKAGLNHLSAHTKEELKNLLGAISVPPVDNSTKTPVFNKRYAPDWID</sequence>
<dbReference type="Gene3D" id="1.10.287.2250">
    <property type="match status" value="1"/>
</dbReference>
<dbReference type="AlphaFoldDB" id="A0A2P6MZ63"/>
<dbReference type="InterPro" id="IPR038765">
    <property type="entry name" value="Papain-like_cys_pep_sf"/>
</dbReference>
<evidence type="ECO:0000313" key="3">
    <source>
        <dbReference type="EMBL" id="PRP76974.1"/>
    </source>
</evidence>
<keyword evidence="4" id="KW-1185">Reference proteome</keyword>
<dbReference type="EMBL" id="MDYQ01000289">
    <property type="protein sequence ID" value="PRP76974.1"/>
    <property type="molecule type" value="Genomic_DNA"/>
</dbReference>
<keyword evidence="1" id="KW-0812">Transmembrane</keyword>